<dbReference type="InterPro" id="IPR056551">
    <property type="entry name" value="Beta-prop_NOL10_N"/>
</dbReference>
<evidence type="ECO:0000259" key="1">
    <source>
        <dbReference type="Pfam" id="PF23098"/>
    </source>
</evidence>
<sequence>MATQGGNLKSTSINGVKVYSISQRNLPTWLNPKKKRALRKDPHYQQRVELVQDLRFETATSRIKITPNEEYVIASGIYPPQVKVYELRELSMKFERHFDSEIIDFQVGLFCLSLF</sequence>
<proteinExistence type="predicted"/>
<dbReference type="PANTHER" id="PTHR14927">
    <property type="entry name" value="NUCLEOLAR PROTEIN 10"/>
    <property type="match status" value="1"/>
</dbReference>
<accession>A0AAV2GPC3</accession>
<dbReference type="PANTHER" id="PTHR14927:SF0">
    <property type="entry name" value="NUCLEOLAR PROTEIN 10"/>
    <property type="match status" value="1"/>
</dbReference>
<gene>
    <name evidence="2" type="ORF">LTRI10_LOCUS51896</name>
</gene>
<dbReference type="GO" id="GO:0000462">
    <property type="term" value="P:maturation of SSU-rRNA from tricistronic rRNA transcript (SSU-rRNA, 5.8S rRNA, LSU-rRNA)"/>
    <property type="evidence" value="ECO:0007669"/>
    <property type="project" value="TreeGrafter"/>
</dbReference>
<dbReference type="EMBL" id="OZ034822">
    <property type="protein sequence ID" value="CAL1412616.1"/>
    <property type="molecule type" value="Genomic_DNA"/>
</dbReference>
<organism evidence="2 3">
    <name type="scientific">Linum trigynum</name>
    <dbReference type="NCBI Taxonomy" id="586398"/>
    <lineage>
        <taxon>Eukaryota</taxon>
        <taxon>Viridiplantae</taxon>
        <taxon>Streptophyta</taxon>
        <taxon>Embryophyta</taxon>
        <taxon>Tracheophyta</taxon>
        <taxon>Spermatophyta</taxon>
        <taxon>Magnoliopsida</taxon>
        <taxon>eudicotyledons</taxon>
        <taxon>Gunneridae</taxon>
        <taxon>Pentapetalae</taxon>
        <taxon>rosids</taxon>
        <taxon>fabids</taxon>
        <taxon>Malpighiales</taxon>
        <taxon>Linaceae</taxon>
        <taxon>Linum</taxon>
    </lineage>
</organism>
<evidence type="ECO:0000313" key="2">
    <source>
        <dbReference type="EMBL" id="CAL1412616.1"/>
    </source>
</evidence>
<feature type="domain" description="Nucleolar protein 10-like N-terminal" evidence="1">
    <location>
        <begin position="14"/>
        <end position="103"/>
    </location>
</feature>
<dbReference type="AlphaFoldDB" id="A0AAV2GPC3"/>
<name>A0AAV2GPC3_9ROSI</name>
<dbReference type="GO" id="GO:0032040">
    <property type="term" value="C:small-subunit processome"/>
    <property type="evidence" value="ECO:0007669"/>
    <property type="project" value="TreeGrafter"/>
</dbReference>
<evidence type="ECO:0000313" key="3">
    <source>
        <dbReference type="Proteomes" id="UP001497516"/>
    </source>
</evidence>
<dbReference type="InterPro" id="IPR040382">
    <property type="entry name" value="NOL10/Enp2"/>
</dbReference>
<reference evidence="2 3" key="1">
    <citation type="submission" date="2024-04" db="EMBL/GenBank/DDBJ databases">
        <authorList>
            <person name="Fracassetti M."/>
        </authorList>
    </citation>
    <scope>NUCLEOTIDE SEQUENCE [LARGE SCALE GENOMIC DNA]</scope>
</reference>
<dbReference type="GO" id="GO:0030686">
    <property type="term" value="C:90S preribosome"/>
    <property type="evidence" value="ECO:0007669"/>
    <property type="project" value="TreeGrafter"/>
</dbReference>
<dbReference type="Proteomes" id="UP001497516">
    <property type="component" value="Chromosome 9"/>
</dbReference>
<dbReference type="Pfam" id="PF23098">
    <property type="entry name" value="Beta-prop_NOL10_N"/>
    <property type="match status" value="1"/>
</dbReference>
<protein>
    <recommendedName>
        <fullName evidence="1">Nucleolar protein 10-like N-terminal domain-containing protein</fullName>
    </recommendedName>
</protein>
<keyword evidence="3" id="KW-1185">Reference proteome</keyword>